<evidence type="ECO:0000313" key="8">
    <source>
        <dbReference type="EMBL" id="KAL2915479.1"/>
    </source>
</evidence>
<feature type="transmembrane region" description="Helical" evidence="6">
    <location>
        <begin position="122"/>
        <end position="144"/>
    </location>
</feature>
<sequence length="247" mass="26723">MADAPPPPAGAAPKPAPKTLSARVKAIADKIEKLLSKVPQLEELAKSLKVSKLYCMVLTLAAVVWAALVFKNIAASALTDLVGFSYPAYASLKAVDSGDKAKYAQWLSYWVVFGIFKTLENFHIILLKILPFYFPIKSAFLYWAMSKRTMGASMVYQGVFKHGIPLLDKTFGSMLGGVMSEAVKASAEAPAKSAEAPKPPQQQPTPVPATPPPVLTRTGQITLTAPGVNFRPANNRRRYTSLGFVVR</sequence>
<dbReference type="PANTHER" id="PTHR12300:SF161">
    <property type="entry name" value="RECEPTOR EXPRESSION-ENHANCING PROTEIN"/>
    <property type="match status" value="1"/>
</dbReference>
<keyword evidence="9" id="KW-1185">Reference proteome</keyword>
<feature type="region of interest" description="Disordered" evidence="7">
    <location>
        <begin position="189"/>
        <end position="218"/>
    </location>
</feature>
<evidence type="ECO:0000256" key="1">
    <source>
        <dbReference type="ARBA" id="ARBA00004141"/>
    </source>
</evidence>
<keyword evidence="4 6" id="KW-1133">Transmembrane helix</keyword>
<feature type="transmembrane region" description="Helical" evidence="6">
    <location>
        <begin position="53"/>
        <end position="74"/>
    </location>
</feature>
<comment type="caution">
    <text evidence="8">The sequence shown here is derived from an EMBL/GenBank/DDBJ whole genome shotgun (WGS) entry which is preliminary data.</text>
</comment>
<evidence type="ECO:0000256" key="7">
    <source>
        <dbReference type="SAM" id="MobiDB-lite"/>
    </source>
</evidence>
<keyword evidence="5 6" id="KW-0472">Membrane</keyword>
<feature type="compositionally biased region" description="Pro residues" evidence="7">
    <location>
        <begin position="197"/>
        <end position="214"/>
    </location>
</feature>
<evidence type="ECO:0000256" key="5">
    <source>
        <dbReference type="ARBA" id="ARBA00023136"/>
    </source>
</evidence>
<comment type="subcellular location">
    <subcellularLocation>
        <location evidence="1 6">Membrane</location>
        <topology evidence="1 6">Multi-pass membrane protein</topology>
    </subcellularLocation>
</comment>
<keyword evidence="3 6" id="KW-0812">Transmembrane</keyword>
<evidence type="ECO:0000256" key="6">
    <source>
        <dbReference type="RuleBase" id="RU362006"/>
    </source>
</evidence>
<evidence type="ECO:0000313" key="9">
    <source>
        <dbReference type="Proteomes" id="UP001527925"/>
    </source>
</evidence>
<proteinExistence type="inferred from homology"/>
<gene>
    <name evidence="8" type="ORF">HK105_204880</name>
</gene>
<evidence type="ECO:0000256" key="3">
    <source>
        <dbReference type="ARBA" id="ARBA00022692"/>
    </source>
</evidence>
<reference evidence="8 9" key="1">
    <citation type="submission" date="2023-09" db="EMBL/GenBank/DDBJ databases">
        <title>Pangenome analysis of Batrachochytrium dendrobatidis and related Chytrids.</title>
        <authorList>
            <person name="Yacoub M.N."/>
            <person name="Stajich J.E."/>
            <person name="James T.Y."/>
        </authorList>
    </citation>
    <scope>NUCLEOTIDE SEQUENCE [LARGE SCALE GENOMIC DNA]</scope>
    <source>
        <strain evidence="8 9">JEL0888</strain>
    </source>
</reference>
<organism evidence="8 9">
    <name type="scientific">Polyrhizophydium stewartii</name>
    <dbReference type="NCBI Taxonomy" id="2732419"/>
    <lineage>
        <taxon>Eukaryota</taxon>
        <taxon>Fungi</taxon>
        <taxon>Fungi incertae sedis</taxon>
        <taxon>Chytridiomycota</taxon>
        <taxon>Chytridiomycota incertae sedis</taxon>
        <taxon>Chytridiomycetes</taxon>
        <taxon>Rhizophydiales</taxon>
        <taxon>Rhizophydiales incertae sedis</taxon>
        <taxon>Polyrhizophydium</taxon>
    </lineage>
</organism>
<accession>A0ABR4N7Q3</accession>
<evidence type="ECO:0000256" key="4">
    <source>
        <dbReference type="ARBA" id="ARBA00022989"/>
    </source>
</evidence>
<dbReference type="EMBL" id="JADGIZ020000023">
    <property type="protein sequence ID" value="KAL2915479.1"/>
    <property type="molecule type" value="Genomic_DNA"/>
</dbReference>
<comment type="caution">
    <text evidence="6">Lacks conserved residue(s) required for the propagation of feature annotation.</text>
</comment>
<name>A0ABR4N7Q3_9FUNG</name>
<dbReference type="Pfam" id="PF03134">
    <property type="entry name" value="TB2_DP1_HVA22"/>
    <property type="match status" value="1"/>
</dbReference>
<dbReference type="InterPro" id="IPR004345">
    <property type="entry name" value="TB2_DP1_HVA22"/>
</dbReference>
<comment type="similarity">
    <text evidence="2 6">Belongs to the DP1 family.</text>
</comment>
<dbReference type="PANTHER" id="PTHR12300">
    <property type="entry name" value="HVA22-LIKE PROTEINS"/>
    <property type="match status" value="1"/>
</dbReference>
<dbReference type="Proteomes" id="UP001527925">
    <property type="component" value="Unassembled WGS sequence"/>
</dbReference>
<protein>
    <recommendedName>
        <fullName evidence="6">Protein YOP1</fullName>
    </recommendedName>
</protein>
<evidence type="ECO:0000256" key="2">
    <source>
        <dbReference type="ARBA" id="ARBA00008573"/>
    </source>
</evidence>